<evidence type="ECO:0000313" key="3">
    <source>
        <dbReference type="Proteomes" id="UP000523545"/>
    </source>
</evidence>
<dbReference type="AlphaFoldDB" id="A0A7Y9WVH1"/>
<keyword evidence="1" id="KW-0812">Transmembrane</keyword>
<sequence>MNPALVFAVITAVLIPAHQLADHIVQTDADASHKAEPGWTGWRHLLIHVTTYHLTVAAMLAVTVALLNLPVSALGLTAGLAFSAITHALLDRRWTVRLILHATGSAAFADRQTPVCGMYLADQSLHYACLWVSALLIACL</sequence>
<organism evidence="2 3">
    <name type="scientific">Micromonospora jinlongensis</name>
    <dbReference type="NCBI Taxonomy" id="1287877"/>
    <lineage>
        <taxon>Bacteria</taxon>
        <taxon>Bacillati</taxon>
        <taxon>Actinomycetota</taxon>
        <taxon>Actinomycetes</taxon>
        <taxon>Micromonosporales</taxon>
        <taxon>Micromonosporaceae</taxon>
        <taxon>Micromonospora</taxon>
    </lineage>
</organism>
<reference evidence="2 3" key="1">
    <citation type="submission" date="2020-07" db="EMBL/GenBank/DDBJ databases">
        <title>Sequencing the genomes of 1000 actinobacteria strains.</title>
        <authorList>
            <person name="Klenk H.-P."/>
        </authorList>
    </citation>
    <scope>NUCLEOTIDE SEQUENCE [LARGE SCALE GENOMIC DNA]</scope>
    <source>
        <strain evidence="2 3">DSM 45876</strain>
    </source>
</reference>
<feature type="transmembrane region" description="Helical" evidence="1">
    <location>
        <begin position="73"/>
        <end position="90"/>
    </location>
</feature>
<dbReference type="EMBL" id="JACCHK010000001">
    <property type="protein sequence ID" value="NYH40306.1"/>
    <property type="molecule type" value="Genomic_DNA"/>
</dbReference>
<name>A0A7Y9WVH1_9ACTN</name>
<keyword evidence="1" id="KW-1133">Transmembrane helix</keyword>
<protein>
    <submittedName>
        <fullName evidence="2">H+/Cl- antiporter ClcA</fullName>
    </submittedName>
</protein>
<dbReference type="InterPro" id="IPR021737">
    <property type="entry name" value="Phage_phiKZ_Orf197"/>
</dbReference>
<feature type="transmembrane region" description="Helical" evidence="1">
    <location>
        <begin position="45"/>
        <end position="66"/>
    </location>
</feature>
<proteinExistence type="predicted"/>
<evidence type="ECO:0000256" key="1">
    <source>
        <dbReference type="SAM" id="Phobius"/>
    </source>
</evidence>
<gene>
    <name evidence="2" type="ORF">HNR22_000033</name>
</gene>
<dbReference type="Pfam" id="PF11750">
    <property type="entry name" value="DUF3307"/>
    <property type="match status" value="1"/>
</dbReference>
<accession>A0A7Y9WVH1</accession>
<keyword evidence="1" id="KW-0472">Membrane</keyword>
<evidence type="ECO:0000313" key="2">
    <source>
        <dbReference type="EMBL" id="NYH40306.1"/>
    </source>
</evidence>
<dbReference type="Proteomes" id="UP000523545">
    <property type="component" value="Unassembled WGS sequence"/>
</dbReference>
<keyword evidence="3" id="KW-1185">Reference proteome</keyword>
<comment type="caution">
    <text evidence="2">The sequence shown here is derived from an EMBL/GenBank/DDBJ whole genome shotgun (WGS) entry which is preliminary data.</text>
</comment>
<dbReference type="RefSeq" id="WP_141908908.1">
    <property type="nucleotide sequence ID" value="NZ_JACCHK010000001.1"/>
</dbReference>